<dbReference type="PaxDb" id="2850-Phatr50201"/>
<dbReference type="eggNOG" id="ENOG502SE7B">
    <property type="taxonomic scope" value="Eukaryota"/>
</dbReference>
<organism evidence="4 5">
    <name type="scientific">Phaeodactylum tricornutum (strain CCAP 1055/1)</name>
    <dbReference type="NCBI Taxonomy" id="556484"/>
    <lineage>
        <taxon>Eukaryota</taxon>
        <taxon>Sar</taxon>
        <taxon>Stramenopiles</taxon>
        <taxon>Ochrophyta</taxon>
        <taxon>Bacillariophyta</taxon>
        <taxon>Bacillariophyceae</taxon>
        <taxon>Bacillariophycidae</taxon>
        <taxon>Naviculales</taxon>
        <taxon>Phaeodactylaceae</taxon>
        <taxon>Phaeodactylum</taxon>
    </lineage>
</organism>
<keyword evidence="2" id="KW-1133">Transmembrane helix</keyword>
<proteinExistence type="predicted"/>
<feature type="region of interest" description="Disordered" evidence="1">
    <location>
        <begin position="73"/>
        <end position="92"/>
    </location>
</feature>
<feature type="transmembrane region" description="Helical" evidence="2">
    <location>
        <begin position="345"/>
        <end position="366"/>
    </location>
</feature>
<feature type="chain" id="PRO_5002856045" evidence="3">
    <location>
        <begin position="23"/>
        <end position="395"/>
    </location>
</feature>
<reference evidence="5" key="2">
    <citation type="submission" date="2008-08" db="EMBL/GenBank/DDBJ databases">
        <authorList>
            <consortium name="Diatom Consortium"/>
            <person name="Grigoriev I."/>
            <person name="Grimwood J."/>
            <person name="Kuo A."/>
            <person name="Otillar R.P."/>
            <person name="Salamov A."/>
            <person name="Detter J.C."/>
            <person name="Lindquist E."/>
            <person name="Shapiro H."/>
            <person name="Lucas S."/>
            <person name="Glavina del Rio T."/>
            <person name="Pitluck S."/>
            <person name="Rokhsar D."/>
            <person name="Bowler C."/>
        </authorList>
    </citation>
    <scope>GENOME REANNOTATION</scope>
    <source>
        <strain evidence="5">CCAP 1055/1</strain>
    </source>
</reference>
<dbReference type="OrthoDB" id="197744at2759"/>
<dbReference type="InParanoid" id="B7GDA5"/>
<dbReference type="EMBL" id="CM000629">
    <property type="protein sequence ID" value="EEC43467.1"/>
    <property type="molecule type" value="Genomic_DNA"/>
</dbReference>
<dbReference type="PANTHER" id="PTHR37314">
    <property type="entry name" value="SLR0142 PROTEIN"/>
    <property type="match status" value="1"/>
</dbReference>
<gene>
    <name evidence="4" type="ORF">PHATRDRAFT_50201</name>
</gene>
<dbReference type="GeneID" id="7198878"/>
<feature type="transmembrane region" description="Helical" evidence="2">
    <location>
        <begin position="183"/>
        <end position="202"/>
    </location>
</feature>
<sequence>MSRHGTILLWWWWILSPREVTATQALTSSGSSLGLGIIDYGIYNATIRGTNGAAAAFRKPWYELRSGAAVLSKSQEGTGTTSAGSFGTTSRTTTTSTASALRSLLSNANPLEPPTQLSHSRDPRGIWHLLPRSKPNPQALFISGMAFLVGFMDVIYVRRYGCYVNMMTGNTIRAATQAAEGNLGSALFHVALVLCYCIGVGWHRRVANAVSSTNLGDTSTTNHPTLRRQRYTRTPHLYRSANARLVWAVAPVVWGLFAATDVVAYVLQQGVRRHHYPESAANSRWHGVFLATAFGLLNSTASHTTGGTILYAMTGHWTKLSQSIVDLWEAETLRRRHVRAIFSHVRVLAAFVSGIVLSVCLYEPFLAQLETGWWPVQTTVGSVYAGLLLWYGRRL</sequence>
<evidence type="ECO:0000256" key="1">
    <source>
        <dbReference type="SAM" id="MobiDB-lite"/>
    </source>
</evidence>
<feature type="signal peptide" evidence="3">
    <location>
        <begin position="1"/>
        <end position="22"/>
    </location>
</feature>
<reference evidence="4 5" key="1">
    <citation type="journal article" date="2008" name="Nature">
        <title>The Phaeodactylum genome reveals the evolutionary history of diatom genomes.</title>
        <authorList>
            <person name="Bowler C."/>
            <person name="Allen A.E."/>
            <person name="Badger J.H."/>
            <person name="Grimwood J."/>
            <person name="Jabbari K."/>
            <person name="Kuo A."/>
            <person name="Maheswari U."/>
            <person name="Martens C."/>
            <person name="Maumus F."/>
            <person name="Otillar R.P."/>
            <person name="Rayko E."/>
            <person name="Salamov A."/>
            <person name="Vandepoele K."/>
            <person name="Beszteri B."/>
            <person name="Gruber A."/>
            <person name="Heijde M."/>
            <person name="Katinka M."/>
            <person name="Mock T."/>
            <person name="Valentin K."/>
            <person name="Verret F."/>
            <person name="Berges J.A."/>
            <person name="Brownlee C."/>
            <person name="Cadoret J.P."/>
            <person name="Chiovitti A."/>
            <person name="Choi C.J."/>
            <person name="Coesel S."/>
            <person name="De Martino A."/>
            <person name="Detter J.C."/>
            <person name="Durkin C."/>
            <person name="Falciatore A."/>
            <person name="Fournet J."/>
            <person name="Haruta M."/>
            <person name="Huysman M.J."/>
            <person name="Jenkins B.D."/>
            <person name="Jiroutova K."/>
            <person name="Jorgensen R.E."/>
            <person name="Joubert Y."/>
            <person name="Kaplan A."/>
            <person name="Kroger N."/>
            <person name="Kroth P.G."/>
            <person name="La Roche J."/>
            <person name="Lindquist E."/>
            <person name="Lommer M."/>
            <person name="Martin-Jezequel V."/>
            <person name="Lopez P.J."/>
            <person name="Lucas S."/>
            <person name="Mangogna M."/>
            <person name="McGinnis K."/>
            <person name="Medlin L.K."/>
            <person name="Montsant A."/>
            <person name="Oudot-Le Secq M.P."/>
            <person name="Napoli C."/>
            <person name="Obornik M."/>
            <person name="Parker M.S."/>
            <person name="Petit J.L."/>
            <person name="Porcel B.M."/>
            <person name="Poulsen N."/>
            <person name="Robison M."/>
            <person name="Rychlewski L."/>
            <person name="Rynearson T.A."/>
            <person name="Schmutz J."/>
            <person name="Shapiro H."/>
            <person name="Siaut M."/>
            <person name="Stanley M."/>
            <person name="Sussman M.R."/>
            <person name="Taylor A.R."/>
            <person name="Vardi A."/>
            <person name="von Dassow P."/>
            <person name="Vyverman W."/>
            <person name="Willis A."/>
            <person name="Wyrwicz L.S."/>
            <person name="Rokhsar D.S."/>
            <person name="Weissenbach J."/>
            <person name="Armbrust E.V."/>
            <person name="Green B.R."/>
            <person name="Van de Peer Y."/>
            <person name="Grigoriev I.V."/>
        </authorList>
    </citation>
    <scope>NUCLEOTIDE SEQUENCE [LARGE SCALE GENOMIC DNA]</scope>
    <source>
        <strain evidence="4 5">CCAP 1055/1</strain>
    </source>
</reference>
<accession>B7GDA5</accession>
<evidence type="ECO:0000313" key="4">
    <source>
        <dbReference type="EMBL" id="EEC43467.1"/>
    </source>
</evidence>
<dbReference type="RefSeq" id="XP_002185020.1">
    <property type="nucleotide sequence ID" value="XM_002184984.1"/>
</dbReference>
<feature type="transmembrane region" description="Helical" evidence="2">
    <location>
        <begin position="372"/>
        <end position="391"/>
    </location>
</feature>
<feature type="compositionally biased region" description="Low complexity" evidence="1">
    <location>
        <begin position="78"/>
        <end position="92"/>
    </location>
</feature>
<dbReference type="HOGENOM" id="CLU_699203_0_0_1"/>
<evidence type="ECO:0000256" key="2">
    <source>
        <dbReference type="SAM" id="Phobius"/>
    </source>
</evidence>
<keyword evidence="3" id="KW-0732">Signal</keyword>
<dbReference type="PANTHER" id="PTHR37314:SF4">
    <property type="entry name" value="UPF0700 TRANSMEMBRANE PROTEIN YOAK"/>
    <property type="match status" value="1"/>
</dbReference>
<evidence type="ECO:0000313" key="5">
    <source>
        <dbReference type="Proteomes" id="UP000000759"/>
    </source>
</evidence>
<keyword evidence="5" id="KW-1185">Reference proteome</keyword>
<dbReference type="Proteomes" id="UP000000759">
    <property type="component" value="Chromosome 27"/>
</dbReference>
<keyword evidence="2" id="KW-0472">Membrane</keyword>
<dbReference type="KEGG" id="pti:PHATRDRAFT_50201"/>
<feature type="transmembrane region" description="Helical" evidence="2">
    <location>
        <begin position="245"/>
        <end position="267"/>
    </location>
</feature>
<dbReference type="Pfam" id="PF06912">
    <property type="entry name" value="DUF1275"/>
    <property type="match status" value="1"/>
</dbReference>
<dbReference type="AlphaFoldDB" id="B7GDA5"/>
<protein>
    <submittedName>
        <fullName evidence="4">Uncharacterized protein</fullName>
    </submittedName>
</protein>
<evidence type="ECO:0000256" key="3">
    <source>
        <dbReference type="SAM" id="SignalP"/>
    </source>
</evidence>
<feature type="transmembrane region" description="Helical" evidence="2">
    <location>
        <begin position="139"/>
        <end position="157"/>
    </location>
</feature>
<dbReference type="InterPro" id="IPR010699">
    <property type="entry name" value="DUF1275"/>
</dbReference>
<name>B7GDA5_PHATC</name>
<keyword evidence="2" id="KW-0812">Transmembrane</keyword>